<evidence type="ECO:0000256" key="1">
    <source>
        <dbReference type="SAM" id="MobiDB-lite"/>
    </source>
</evidence>
<keyword evidence="3" id="KW-1185">Reference proteome</keyword>
<feature type="region of interest" description="Disordered" evidence="1">
    <location>
        <begin position="30"/>
        <end position="76"/>
    </location>
</feature>
<reference evidence="2 3" key="1">
    <citation type="journal article" date="2003" name="Nucleic Acids Res.">
        <title>The DNA sequence of chromosome I of an African trypanosome: gene content, chromosome organisation, recombination and polymorphism.</title>
        <authorList>
            <person name="Hall N."/>
            <person name="Berriman M."/>
            <person name="Lennard N.J."/>
            <person name="Harris B.R."/>
            <person name="Hertz-Fowler C."/>
            <person name="Bart-Delabesse E.N."/>
            <person name="Gerrare C.S."/>
            <person name="Atkin R.J."/>
            <person name="Barron A.J."/>
            <person name="Bowman S."/>
            <person name="Bray-Allen S.P."/>
            <person name="Bringaud F."/>
            <person name="Clark L.N."/>
            <person name="Corton C.H."/>
            <person name="Cronin A."/>
            <person name="Davies R."/>
            <person name="Doggett J."/>
            <person name="Fraser A."/>
            <person name="Gruter E."/>
            <person name="Hall S."/>
            <person name="Harper A.D."/>
            <person name="Kay M.P."/>
            <person name="Leech V."/>
            <person name="Mayes R."/>
            <person name="Price C."/>
            <person name="Quail M.A."/>
            <person name="Rabbinowitch E."/>
            <person name="Reitter C."/>
            <person name="Rutherford K."/>
            <person name="Sasse J."/>
            <person name="Sharp S."/>
            <person name="Shownkeen R."/>
            <person name="Macleod A."/>
            <person name="Taylor S."/>
            <person name="Tweedie A."/>
            <person name="Turner C.M.R."/>
            <person name="Tait A."/>
            <person name="Gull K."/>
            <person name="Barrell B."/>
            <person name="Melville S.E."/>
        </authorList>
    </citation>
    <scope>NUCLEOTIDE SEQUENCE [LARGE SCALE GENOMIC DNA]</scope>
    <source>
        <strain evidence="2 3">927/4 GUTat10.1</strain>
    </source>
</reference>
<dbReference type="GeneID" id="4357596"/>
<organism evidence="2 3">
    <name type="scientific">Trypanosoma brucei brucei (strain 927/4 GUTat10.1)</name>
    <dbReference type="NCBI Taxonomy" id="185431"/>
    <lineage>
        <taxon>Eukaryota</taxon>
        <taxon>Discoba</taxon>
        <taxon>Euglenozoa</taxon>
        <taxon>Kinetoplastea</taxon>
        <taxon>Metakinetoplastina</taxon>
        <taxon>Trypanosomatida</taxon>
        <taxon>Trypanosomatidae</taxon>
        <taxon>Trypanosoma</taxon>
    </lineage>
</organism>
<protein>
    <submittedName>
        <fullName evidence="2">Uncharacterized protein</fullName>
    </submittedName>
</protein>
<dbReference type="KEGG" id="tbr:TB927.1.5270"/>
<sequence>MTPLQQTPKPIASEKLSVLKIFAFGFKIRPQPQPATKEQTETPWPTDKLSGTAASNGNQYTRRSTSKITAQRGPVI</sequence>
<gene>
    <name evidence="2" type="ORF">TB927.1.5270</name>
</gene>
<dbReference type="RefSeq" id="XP_001219217.1">
    <property type="nucleotide sequence ID" value="XM_001219216.1"/>
</dbReference>
<reference evidence="3" key="2">
    <citation type="journal article" date="2005" name="Science">
        <title>The genome of the African trypanosome Trypanosoma brucei.</title>
        <authorList>
            <person name="Berriman M."/>
            <person name="Ghedin E."/>
            <person name="Hertz-Fowler C."/>
            <person name="Blandin G."/>
            <person name="Renauld H."/>
            <person name="Bartholomeu D.C."/>
            <person name="Lennard N.J."/>
            <person name="Caler E."/>
            <person name="Hamlin N.E."/>
            <person name="Haas B."/>
            <person name="Bohme U."/>
            <person name="Hannick L."/>
            <person name="Aslett M.A."/>
            <person name="Shallom J."/>
            <person name="Marcello L."/>
            <person name="Hou L."/>
            <person name="Wickstead B."/>
            <person name="Alsmark U.C."/>
            <person name="Arrowsmith C."/>
            <person name="Atkin R.J."/>
            <person name="Barron A.J."/>
            <person name="Bringaud F."/>
            <person name="Brooks K."/>
            <person name="Carrington M."/>
            <person name="Cherevach I."/>
            <person name="Chillingworth T.J."/>
            <person name="Churcher C."/>
            <person name="Clark L.N."/>
            <person name="Corton C.H."/>
            <person name="Cronin A."/>
            <person name="Davies R.M."/>
            <person name="Doggett J."/>
            <person name="Djikeng A."/>
            <person name="Feldblyum T."/>
            <person name="Field M.C."/>
            <person name="Fraser A."/>
            <person name="Goodhead I."/>
            <person name="Hance Z."/>
            <person name="Harper D."/>
            <person name="Harris B.R."/>
            <person name="Hauser H."/>
            <person name="Hostetler J."/>
            <person name="Ivens A."/>
            <person name="Jagels K."/>
            <person name="Johnson D."/>
            <person name="Johnson J."/>
            <person name="Jones K."/>
            <person name="Kerhornou A.X."/>
            <person name="Koo H."/>
            <person name="Larke N."/>
            <person name="Landfear S."/>
            <person name="Larkin C."/>
            <person name="Leech V."/>
            <person name="Line A."/>
            <person name="Lord A."/>
            <person name="Macleod A."/>
            <person name="Mooney P.J."/>
            <person name="Moule S."/>
            <person name="Martin D.M."/>
            <person name="Morgan G.W."/>
            <person name="Mungall K."/>
            <person name="Norbertczak H."/>
            <person name="Ormond D."/>
            <person name="Pai G."/>
            <person name="Peacock C.S."/>
            <person name="Peterson J."/>
            <person name="Quail M.A."/>
            <person name="Rabbinowitsch E."/>
            <person name="Rajandream M.A."/>
            <person name="Reitter C."/>
            <person name="Salzberg S.L."/>
            <person name="Sanders M."/>
            <person name="Schobel S."/>
            <person name="Sharp S."/>
            <person name="Simmonds M."/>
            <person name="Simpson A.J."/>
            <person name="Tallon L."/>
            <person name="Turner C.M."/>
            <person name="Tait A."/>
            <person name="Tivey A.R."/>
            <person name="Van Aken S."/>
            <person name="Walker D."/>
            <person name="Wanless D."/>
            <person name="Wang S."/>
            <person name="White B."/>
            <person name="White O."/>
            <person name="Whitehead S."/>
            <person name="Woodward J."/>
            <person name="Wortman J."/>
            <person name="Adams M.D."/>
            <person name="Embley T.M."/>
            <person name="Gull K."/>
            <person name="Ullu E."/>
            <person name="Barry J.D."/>
            <person name="Fairlamb A.H."/>
            <person name="Opperdoes F."/>
            <person name="Barrell B.G."/>
            <person name="Donelson J.E."/>
            <person name="Hall N."/>
            <person name="Fraser C.M."/>
            <person name="Melville S.E."/>
            <person name="El-Sayed N.M."/>
        </authorList>
    </citation>
    <scope>NUCLEOTIDE SEQUENCE [LARGE SCALE GENOMIC DNA]</scope>
    <source>
        <strain evidence="3">927/4 GUTat10.1</strain>
    </source>
</reference>
<dbReference type="PaxDb" id="5691-CAJ16734"/>
<dbReference type="InParanoid" id="Q4GY54"/>
<evidence type="ECO:0000313" key="2">
    <source>
        <dbReference type="EMBL" id="CAJ16734.1"/>
    </source>
</evidence>
<proteinExistence type="predicted"/>
<accession>Q4GY54</accession>
<dbReference type="Proteomes" id="UP000008524">
    <property type="component" value="Chromosome 1"/>
</dbReference>
<dbReference type="AlphaFoldDB" id="Q4GY54"/>
<evidence type="ECO:0000313" key="3">
    <source>
        <dbReference type="Proteomes" id="UP000008524"/>
    </source>
</evidence>
<name>Q4GY54_TRYB2</name>
<feature type="compositionally biased region" description="Polar residues" evidence="1">
    <location>
        <begin position="52"/>
        <end position="69"/>
    </location>
</feature>
<dbReference type="EMBL" id="AL929603">
    <property type="protein sequence ID" value="CAJ16734.1"/>
    <property type="molecule type" value="Genomic_DNA"/>
</dbReference>
<feature type="compositionally biased region" description="Polar residues" evidence="1">
    <location>
        <begin position="34"/>
        <end position="43"/>
    </location>
</feature>